<accession>A0A0F5JD81</accession>
<dbReference type="PATRIC" id="fig|1203610.3.peg.3258"/>
<dbReference type="HOGENOM" id="CLU_2013044_0_0_10"/>
<keyword evidence="2" id="KW-1185">Reference proteome</keyword>
<reference evidence="1 2" key="1">
    <citation type="submission" date="2013-04" db="EMBL/GenBank/DDBJ databases">
        <title>The Genome Sequence of Parabacteroides gordonii DSM 23371.</title>
        <authorList>
            <consortium name="The Broad Institute Genomics Platform"/>
            <person name="Earl A."/>
            <person name="Ward D."/>
            <person name="Feldgarden M."/>
            <person name="Gevers D."/>
            <person name="Martens E."/>
            <person name="Sakamoto M."/>
            <person name="Benno Y."/>
            <person name="Suzuki N."/>
            <person name="Matsunaga N."/>
            <person name="Koshihara K."/>
            <person name="Seki M."/>
            <person name="Komiya H."/>
            <person name="Walker B."/>
            <person name="Young S."/>
            <person name="Zeng Q."/>
            <person name="Gargeya S."/>
            <person name="Fitzgerald M."/>
            <person name="Haas B."/>
            <person name="Abouelleil A."/>
            <person name="Allen A.W."/>
            <person name="Alvarado L."/>
            <person name="Arachchi H.M."/>
            <person name="Berlin A.M."/>
            <person name="Chapman S.B."/>
            <person name="Gainer-Dewar J."/>
            <person name="Goldberg J."/>
            <person name="Griggs A."/>
            <person name="Gujja S."/>
            <person name="Hansen M."/>
            <person name="Howarth C."/>
            <person name="Imamovic A."/>
            <person name="Ireland A."/>
            <person name="Larimer J."/>
            <person name="McCowan C."/>
            <person name="Murphy C."/>
            <person name="Pearson M."/>
            <person name="Poon T.W."/>
            <person name="Priest M."/>
            <person name="Roberts A."/>
            <person name="Saif S."/>
            <person name="Shea T."/>
            <person name="Sisk P."/>
            <person name="Sykes S."/>
            <person name="Wortman J."/>
            <person name="Nusbaum C."/>
            <person name="Birren B."/>
        </authorList>
    </citation>
    <scope>NUCLEOTIDE SEQUENCE [LARGE SCALE GENOMIC DNA]</scope>
    <source>
        <strain evidence="1 2">MS-1</strain>
    </source>
</reference>
<dbReference type="EMBL" id="AQHW01000015">
    <property type="protein sequence ID" value="KKB55719.1"/>
    <property type="molecule type" value="Genomic_DNA"/>
</dbReference>
<evidence type="ECO:0000313" key="1">
    <source>
        <dbReference type="EMBL" id="KKB55719.1"/>
    </source>
</evidence>
<comment type="caution">
    <text evidence="1">The sequence shown here is derived from an EMBL/GenBank/DDBJ whole genome shotgun (WGS) entry which is preliminary data.</text>
</comment>
<dbReference type="AlphaFoldDB" id="A0A0F5JD81"/>
<proteinExistence type="predicted"/>
<gene>
    <name evidence="1" type="ORF">HMPREF1536_03193</name>
</gene>
<organism evidence="1 2">
    <name type="scientific">Parabacteroides gordonii MS-1 = DSM 23371</name>
    <dbReference type="NCBI Taxonomy" id="1203610"/>
    <lineage>
        <taxon>Bacteria</taxon>
        <taxon>Pseudomonadati</taxon>
        <taxon>Bacteroidota</taxon>
        <taxon>Bacteroidia</taxon>
        <taxon>Bacteroidales</taxon>
        <taxon>Tannerellaceae</taxon>
        <taxon>Parabacteroides</taxon>
    </lineage>
</organism>
<protein>
    <submittedName>
        <fullName evidence="1">Uncharacterized protein</fullName>
    </submittedName>
</protein>
<evidence type="ECO:0000313" key="2">
    <source>
        <dbReference type="Proteomes" id="UP000033035"/>
    </source>
</evidence>
<name>A0A0F5JD81_9BACT</name>
<dbReference type="Proteomes" id="UP000033035">
    <property type="component" value="Unassembled WGS sequence"/>
</dbReference>
<sequence length="123" mass="14219">MTFLQDCARFLQESADGGDDPKKIRFTHLFFETYGKQLAGPCGCSDLILDHQLIKVNHREFFIDLMHASLSLGVMDCHSDHLARNLQAVFDVGFALSTLQRKLRADTRLTNRLHEKLKHYKDW</sequence>